<organism evidence="2 3">
    <name type="scientific">Roridomyces roridus</name>
    <dbReference type="NCBI Taxonomy" id="1738132"/>
    <lineage>
        <taxon>Eukaryota</taxon>
        <taxon>Fungi</taxon>
        <taxon>Dikarya</taxon>
        <taxon>Basidiomycota</taxon>
        <taxon>Agaricomycotina</taxon>
        <taxon>Agaricomycetes</taxon>
        <taxon>Agaricomycetidae</taxon>
        <taxon>Agaricales</taxon>
        <taxon>Marasmiineae</taxon>
        <taxon>Mycenaceae</taxon>
        <taxon>Roridomyces</taxon>
    </lineage>
</organism>
<accession>A0AAD7FZI7</accession>
<dbReference type="EMBL" id="JARKIF010000001">
    <property type="protein sequence ID" value="KAJ7651386.1"/>
    <property type="molecule type" value="Genomic_DNA"/>
</dbReference>
<feature type="compositionally biased region" description="Low complexity" evidence="1">
    <location>
        <begin position="10"/>
        <end position="25"/>
    </location>
</feature>
<evidence type="ECO:0000313" key="3">
    <source>
        <dbReference type="Proteomes" id="UP001221142"/>
    </source>
</evidence>
<dbReference type="Proteomes" id="UP001221142">
    <property type="component" value="Unassembled WGS sequence"/>
</dbReference>
<proteinExistence type="predicted"/>
<evidence type="ECO:0000256" key="1">
    <source>
        <dbReference type="SAM" id="MobiDB-lite"/>
    </source>
</evidence>
<reference evidence="2" key="1">
    <citation type="submission" date="2023-03" db="EMBL/GenBank/DDBJ databases">
        <title>Massive genome expansion in bonnet fungi (Mycena s.s.) driven by repeated elements and novel gene families across ecological guilds.</title>
        <authorList>
            <consortium name="Lawrence Berkeley National Laboratory"/>
            <person name="Harder C.B."/>
            <person name="Miyauchi S."/>
            <person name="Viragh M."/>
            <person name="Kuo A."/>
            <person name="Thoen E."/>
            <person name="Andreopoulos B."/>
            <person name="Lu D."/>
            <person name="Skrede I."/>
            <person name="Drula E."/>
            <person name="Henrissat B."/>
            <person name="Morin E."/>
            <person name="Kohler A."/>
            <person name="Barry K."/>
            <person name="LaButti K."/>
            <person name="Morin E."/>
            <person name="Salamov A."/>
            <person name="Lipzen A."/>
            <person name="Mereny Z."/>
            <person name="Hegedus B."/>
            <person name="Baldrian P."/>
            <person name="Stursova M."/>
            <person name="Weitz H."/>
            <person name="Taylor A."/>
            <person name="Grigoriev I.V."/>
            <person name="Nagy L.G."/>
            <person name="Martin F."/>
            <person name="Kauserud H."/>
        </authorList>
    </citation>
    <scope>NUCLEOTIDE SEQUENCE</scope>
    <source>
        <strain evidence="2">9284</strain>
    </source>
</reference>
<gene>
    <name evidence="2" type="ORF">FB45DRAFT_997959</name>
</gene>
<feature type="compositionally biased region" description="Low complexity" evidence="1">
    <location>
        <begin position="109"/>
        <end position="123"/>
    </location>
</feature>
<name>A0AAD7FZI7_9AGAR</name>
<evidence type="ECO:0000313" key="2">
    <source>
        <dbReference type="EMBL" id="KAJ7651386.1"/>
    </source>
</evidence>
<comment type="caution">
    <text evidence="2">The sequence shown here is derived from an EMBL/GenBank/DDBJ whole genome shotgun (WGS) entry which is preliminary data.</text>
</comment>
<sequence>MSHHDHGGPSWTSASQASTSSTSTSMDSGDRFLSELFPADLEVAEYVEGRPFITELNHFACDPPSQLAPALIGTMVWPNVHGLPEIDPMWPSIQHNVIPTIARRGRTRTASSPAPTQPTAAMSESLERPAFPIALTRPIDFEHLARNLQNHIIPPDTTIYILPTTRGSPLFNMNTGSGAHDMFSIITQLQTFVHSPLAVADFRTKLTRNAQRSVRAYFVFRSGHGGARVWRGFLKGRNLVDGPTGADLLRGHTVMWEFFRNQDQWVMHVDLPRTGN</sequence>
<keyword evidence="3" id="KW-1185">Reference proteome</keyword>
<protein>
    <submittedName>
        <fullName evidence="2">Uncharacterized protein</fullName>
    </submittedName>
</protein>
<feature type="region of interest" description="Disordered" evidence="1">
    <location>
        <begin position="104"/>
        <end position="123"/>
    </location>
</feature>
<dbReference type="AlphaFoldDB" id="A0AAD7FZI7"/>
<feature type="region of interest" description="Disordered" evidence="1">
    <location>
        <begin position="1"/>
        <end position="27"/>
    </location>
</feature>